<protein>
    <submittedName>
        <fullName evidence="6">Fe2+-enterobactin ABC transporter substrate-binding protein</fullName>
    </submittedName>
</protein>
<comment type="caution">
    <text evidence="6">The sequence shown here is derived from an EMBL/GenBank/DDBJ whole genome shotgun (WGS) entry which is preliminary data.</text>
</comment>
<feature type="domain" description="Fe/B12 periplasmic-binding" evidence="5">
    <location>
        <begin position="96"/>
        <end position="367"/>
    </location>
</feature>
<accession>A0A3L7AUJ8</accession>
<dbReference type="PANTHER" id="PTHR30532:SF24">
    <property type="entry name" value="FERRIC ENTEROBACTIN-BINDING PERIPLASMIC PROTEIN FEPB"/>
    <property type="match status" value="1"/>
</dbReference>
<comment type="similarity">
    <text evidence="2">Belongs to the bacterial solute-binding protein 8 family.</text>
</comment>
<dbReference type="SUPFAM" id="SSF53807">
    <property type="entry name" value="Helical backbone' metal receptor"/>
    <property type="match status" value="1"/>
</dbReference>
<proteinExistence type="inferred from homology"/>
<evidence type="ECO:0000313" key="6">
    <source>
        <dbReference type="EMBL" id="RLP84056.1"/>
    </source>
</evidence>
<dbReference type="Gene3D" id="3.40.50.1980">
    <property type="entry name" value="Nitrogenase molybdenum iron protein domain"/>
    <property type="match status" value="2"/>
</dbReference>
<dbReference type="Proteomes" id="UP000269438">
    <property type="component" value="Unassembled WGS sequence"/>
</dbReference>
<keyword evidence="4" id="KW-0732">Signal</keyword>
<organism evidence="6 7">
    <name type="scientific">Mycetocola lacteus</name>
    <dbReference type="NCBI Taxonomy" id="76637"/>
    <lineage>
        <taxon>Bacteria</taxon>
        <taxon>Bacillati</taxon>
        <taxon>Actinomycetota</taxon>
        <taxon>Actinomycetes</taxon>
        <taxon>Micrococcales</taxon>
        <taxon>Microbacteriaceae</taxon>
        <taxon>Mycetocola</taxon>
    </lineage>
</organism>
<comment type="subcellular location">
    <subcellularLocation>
        <location evidence="1">Cell envelope</location>
    </subcellularLocation>
</comment>
<evidence type="ECO:0000256" key="3">
    <source>
        <dbReference type="ARBA" id="ARBA00022448"/>
    </source>
</evidence>
<reference evidence="6 7" key="1">
    <citation type="submission" date="2018-10" db="EMBL/GenBank/DDBJ databases">
        <authorList>
            <person name="Li J."/>
        </authorList>
    </citation>
    <scope>NUCLEOTIDE SEQUENCE [LARGE SCALE GENOMIC DNA]</scope>
    <source>
        <strain evidence="6 7">JCM 11654</strain>
    </source>
</reference>
<dbReference type="PANTHER" id="PTHR30532">
    <property type="entry name" value="IRON III DICITRATE-BINDING PERIPLASMIC PROTEIN"/>
    <property type="match status" value="1"/>
</dbReference>
<dbReference type="OrthoDB" id="9793175at2"/>
<dbReference type="InterPro" id="IPR051313">
    <property type="entry name" value="Bact_iron-sidero_bind"/>
</dbReference>
<dbReference type="GO" id="GO:1901678">
    <property type="term" value="P:iron coordination entity transport"/>
    <property type="evidence" value="ECO:0007669"/>
    <property type="project" value="UniProtKB-ARBA"/>
</dbReference>
<dbReference type="Pfam" id="PF01497">
    <property type="entry name" value="Peripla_BP_2"/>
    <property type="match status" value="1"/>
</dbReference>
<name>A0A3L7AUJ8_9MICO</name>
<evidence type="ECO:0000259" key="5">
    <source>
        <dbReference type="PROSITE" id="PS50983"/>
    </source>
</evidence>
<keyword evidence="3" id="KW-0813">Transport</keyword>
<keyword evidence="7" id="KW-1185">Reference proteome</keyword>
<dbReference type="NCBIfam" id="NF008200">
    <property type="entry name" value="PRK10957.1"/>
    <property type="match status" value="1"/>
</dbReference>
<dbReference type="FunFam" id="3.40.50.1980:FF:000009">
    <property type="entry name" value="Iron-enterobactin transporter periplasmic binding protein"/>
    <property type="match status" value="1"/>
</dbReference>
<evidence type="ECO:0000313" key="7">
    <source>
        <dbReference type="Proteomes" id="UP000269438"/>
    </source>
</evidence>
<dbReference type="GO" id="GO:0030288">
    <property type="term" value="C:outer membrane-bounded periplasmic space"/>
    <property type="evidence" value="ECO:0007669"/>
    <property type="project" value="TreeGrafter"/>
</dbReference>
<dbReference type="EMBL" id="RCUY01000002">
    <property type="protein sequence ID" value="RLP84056.1"/>
    <property type="molecule type" value="Genomic_DNA"/>
</dbReference>
<evidence type="ECO:0000256" key="2">
    <source>
        <dbReference type="ARBA" id="ARBA00008814"/>
    </source>
</evidence>
<dbReference type="AlphaFoldDB" id="A0A3L7AUJ8"/>
<sequence>MRPWTPKIPRTNTTFPAIPQRFGDPMTTSVRPSRLLKTLGALALALGLTASLAACAPASGSTGEATTVSDGADSGVWPRTITHELGKTTIPAQPKKVVSTSLTLTGTLLAIDAPIAASAAGTPGNGLDKNGFFDQWGEVASKRGVDVLYPNLELDLESVTAAKPDLIVISMTGADSTKDAYEQLSKIAPTIALNYSTQSWEDIAKQLGPALGLEKQVDETISDFSGKIAEAKAKIAAPAGNVQAVVFNGAQEDTAFALTTGPHNALLTELGLPITNPEFPGDKPAASDRKDFQFLSAENAVVSLTAPTVLLVSADDATKEKLVSAPAFANIPALNGGTVVPLGLNSFRIDYYSALEVANTLVNAFRA</sequence>
<evidence type="ECO:0000256" key="4">
    <source>
        <dbReference type="ARBA" id="ARBA00022729"/>
    </source>
</evidence>
<dbReference type="PROSITE" id="PS50983">
    <property type="entry name" value="FE_B12_PBP"/>
    <property type="match status" value="1"/>
</dbReference>
<dbReference type="InterPro" id="IPR002491">
    <property type="entry name" value="ABC_transptr_periplasmic_BD"/>
</dbReference>
<evidence type="ECO:0000256" key="1">
    <source>
        <dbReference type="ARBA" id="ARBA00004196"/>
    </source>
</evidence>
<gene>
    <name evidence="6" type="ORF">D9V34_04445</name>
</gene>